<comment type="caution">
    <text evidence="2">The sequence shown here is derived from an EMBL/GenBank/DDBJ whole genome shotgun (WGS) entry which is preliminary data.</text>
</comment>
<protein>
    <submittedName>
        <fullName evidence="2">Regulation of nuclear pre-mRNA domain-containing protein</fullName>
    </submittedName>
</protein>
<feature type="non-terminal residue" evidence="2">
    <location>
        <position position="1"/>
    </location>
</feature>
<organism evidence="2 3">
    <name type="scientific">Trifolium medium</name>
    <dbReference type="NCBI Taxonomy" id="97028"/>
    <lineage>
        <taxon>Eukaryota</taxon>
        <taxon>Viridiplantae</taxon>
        <taxon>Streptophyta</taxon>
        <taxon>Embryophyta</taxon>
        <taxon>Tracheophyta</taxon>
        <taxon>Spermatophyta</taxon>
        <taxon>Magnoliopsida</taxon>
        <taxon>eudicotyledons</taxon>
        <taxon>Gunneridae</taxon>
        <taxon>Pentapetalae</taxon>
        <taxon>rosids</taxon>
        <taxon>fabids</taxon>
        <taxon>Fabales</taxon>
        <taxon>Fabaceae</taxon>
        <taxon>Papilionoideae</taxon>
        <taxon>50 kb inversion clade</taxon>
        <taxon>NPAAA clade</taxon>
        <taxon>Hologalegina</taxon>
        <taxon>IRL clade</taxon>
        <taxon>Trifolieae</taxon>
        <taxon>Trifolium</taxon>
    </lineage>
</organism>
<feature type="region of interest" description="Disordered" evidence="1">
    <location>
        <begin position="1"/>
        <end position="40"/>
    </location>
</feature>
<keyword evidence="3" id="KW-1185">Reference proteome</keyword>
<feature type="non-terminal residue" evidence="2">
    <location>
        <position position="72"/>
    </location>
</feature>
<accession>A0A392VAS6</accession>
<dbReference type="EMBL" id="LXQA011114650">
    <property type="protein sequence ID" value="MCI85404.1"/>
    <property type="molecule type" value="Genomic_DNA"/>
</dbReference>
<feature type="compositionally biased region" description="Polar residues" evidence="1">
    <location>
        <begin position="21"/>
        <end position="40"/>
    </location>
</feature>
<dbReference type="Proteomes" id="UP000265520">
    <property type="component" value="Unassembled WGS sequence"/>
</dbReference>
<name>A0A392VAS6_9FABA</name>
<evidence type="ECO:0000313" key="3">
    <source>
        <dbReference type="Proteomes" id="UP000265520"/>
    </source>
</evidence>
<evidence type="ECO:0000256" key="1">
    <source>
        <dbReference type="SAM" id="MobiDB-lite"/>
    </source>
</evidence>
<reference evidence="2 3" key="1">
    <citation type="journal article" date="2018" name="Front. Plant Sci.">
        <title>Red Clover (Trifolium pratense) and Zigzag Clover (T. medium) - A Picture of Genomic Similarities and Differences.</title>
        <authorList>
            <person name="Dluhosova J."/>
            <person name="Istvanek J."/>
            <person name="Nedelnik J."/>
            <person name="Repkova J."/>
        </authorList>
    </citation>
    <scope>NUCLEOTIDE SEQUENCE [LARGE SCALE GENOMIC DNA]</scope>
    <source>
        <strain evidence="3">cv. 10/8</strain>
        <tissue evidence="2">Leaf</tissue>
    </source>
</reference>
<dbReference type="AlphaFoldDB" id="A0A392VAS6"/>
<proteinExistence type="predicted"/>
<sequence length="72" mass="7313">VAQAQIEEAGNMQKRLDSEDSSQNASIKTTSAANATSLSEAANKKSAAAIAAEVADKLTASTSSQLIMSSVL</sequence>
<evidence type="ECO:0000313" key="2">
    <source>
        <dbReference type="EMBL" id="MCI85404.1"/>
    </source>
</evidence>